<proteinExistence type="predicted"/>
<protein>
    <submittedName>
        <fullName evidence="1">Uncharacterized protein</fullName>
    </submittedName>
</protein>
<keyword evidence="2" id="KW-1185">Reference proteome</keyword>
<evidence type="ECO:0000313" key="2">
    <source>
        <dbReference type="Proteomes" id="UP001209107"/>
    </source>
</evidence>
<sequence>METKQKFSIPLPHEVIRNQISQALHEFSVLQLHLLKPENTSSIEVLILMKDPKEAETLRARKWIAKAAAAQINIHIAYHHKAEFQLKCGNPFYQYYADPSAMVWMNEEVGVPLKTYPTKKAFKKKLNIFKEKFYHDHDLLMTEANKFHAGQMYAAAFQSYLTVFEHHVEYLENLYMGCNFFDRNLHTRLTQLIRYIPEIQRVFVMKNEHAFYLISKMEESVSEAEGGGESDMYSELYGAVKSAEAQLYKMVADRFSKFSHIIRFKKSSPMMNHPVKDSESKGPLFEKVLKTVITKLAPEEIYLFQTKELSSPNPEEKQCIYYLLVIGDAIGNSAIEDIQHSVSDTSNGRTNVVILGHSRIYLQNHLNKHQQLMKRIITHENKVYQSTDFHPAIHWQDSVWASDWEFNMQYRTVKDFVEQYFNLRDHLQHDNHCGLVQLFSNSIMRLLRIYINAAFPYYMPHYLNAYSIWKLCVYADPSLEKTEFLFEKLSTAFYKLIDYYIKYSDSRGKSSAEELIIMDEILNVLTKKLDHLVKEKNLTAQTT</sequence>
<gene>
    <name evidence="1" type="ORF">OK344_08135</name>
</gene>
<dbReference type="EMBL" id="JAPCHZ010000004">
    <property type="protein sequence ID" value="MCW4452176.1"/>
    <property type="molecule type" value="Genomic_DNA"/>
</dbReference>
<name>A0ABT3JN14_9FLAO</name>
<dbReference type="Proteomes" id="UP001209107">
    <property type="component" value="Unassembled WGS sequence"/>
</dbReference>
<reference evidence="1 2" key="1">
    <citation type="submission" date="2022-10" db="EMBL/GenBank/DDBJ databases">
        <title>Kaistella sp. BT-6-1-3.</title>
        <authorList>
            <person name="Ai J."/>
            <person name="Deng Z."/>
        </authorList>
    </citation>
    <scope>NUCLEOTIDE SEQUENCE [LARGE SCALE GENOMIC DNA]</scope>
    <source>
        <strain evidence="1 2">BT6-1-3</strain>
    </source>
</reference>
<organism evidence="1 2">
    <name type="scientific">Kaistella yananensis</name>
    <dbReference type="NCBI Taxonomy" id="2989820"/>
    <lineage>
        <taxon>Bacteria</taxon>
        <taxon>Pseudomonadati</taxon>
        <taxon>Bacteroidota</taxon>
        <taxon>Flavobacteriia</taxon>
        <taxon>Flavobacteriales</taxon>
        <taxon>Weeksellaceae</taxon>
        <taxon>Chryseobacterium group</taxon>
        <taxon>Kaistella</taxon>
    </lineage>
</organism>
<comment type="caution">
    <text evidence="1">The sequence shown here is derived from an EMBL/GenBank/DDBJ whole genome shotgun (WGS) entry which is preliminary data.</text>
</comment>
<accession>A0ABT3JN14</accession>
<dbReference type="RefSeq" id="WP_265144330.1">
    <property type="nucleotide sequence ID" value="NZ_JAPCHZ010000004.1"/>
</dbReference>
<evidence type="ECO:0000313" key="1">
    <source>
        <dbReference type="EMBL" id="MCW4452176.1"/>
    </source>
</evidence>